<sequence length="148" mass="17618">MANLVPFNRRRRDLERFGFGDFRNMLDGFFSDSWIPERTLMHDTFKIDVKENENDYVVEAELPGVKKEEIDLKLNDGRLSISIKRDERIEEEEKNYIHKERRFCSMSRTVYLEDAETEGINAKLEDGLLTIMIPKKDKKDRSKRIDID</sequence>
<keyword evidence="5" id="KW-1185">Reference proteome</keyword>
<dbReference type="SUPFAM" id="SSF49764">
    <property type="entry name" value="HSP20-like chaperones"/>
    <property type="match status" value="1"/>
</dbReference>
<dbReference type="InterPro" id="IPR002068">
    <property type="entry name" value="A-crystallin/Hsp20_dom"/>
</dbReference>
<dbReference type="Proteomes" id="UP000184052">
    <property type="component" value="Unassembled WGS sequence"/>
</dbReference>
<reference evidence="4 5" key="1">
    <citation type="submission" date="2016-11" db="EMBL/GenBank/DDBJ databases">
        <authorList>
            <person name="Jaros S."/>
            <person name="Januszkiewicz K."/>
            <person name="Wedrychowicz H."/>
        </authorList>
    </citation>
    <scope>NUCLEOTIDE SEQUENCE [LARGE SCALE GENOMIC DNA]</scope>
    <source>
        <strain evidence="4 5">DSM 17477</strain>
    </source>
</reference>
<evidence type="ECO:0000256" key="2">
    <source>
        <dbReference type="RuleBase" id="RU003616"/>
    </source>
</evidence>
<protein>
    <submittedName>
        <fullName evidence="4">HSP20 family protein</fullName>
    </submittedName>
</protein>
<dbReference type="Pfam" id="PF00011">
    <property type="entry name" value="HSP20"/>
    <property type="match status" value="1"/>
</dbReference>
<organism evidence="4 5">
    <name type="scientific">Dethiosulfatibacter aminovorans DSM 17477</name>
    <dbReference type="NCBI Taxonomy" id="1121476"/>
    <lineage>
        <taxon>Bacteria</taxon>
        <taxon>Bacillati</taxon>
        <taxon>Bacillota</taxon>
        <taxon>Tissierellia</taxon>
        <taxon>Dethiosulfatibacter</taxon>
    </lineage>
</organism>
<dbReference type="InterPro" id="IPR008978">
    <property type="entry name" value="HSP20-like_chaperone"/>
</dbReference>
<dbReference type="PANTHER" id="PTHR11527">
    <property type="entry name" value="HEAT-SHOCK PROTEIN 20 FAMILY MEMBER"/>
    <property type="match status" value="1"/>
</dbReference>
<dbReference type="InterPro" id="IPR031107">
    <property type="entry name" value="Small_HSP"/>
</dbReference>
<evidence type="ECO:0000313" key="4">
    <source>
        <dbReference type="EMBL" id="SHI51763.1"/>
    </source>
</evidence>
<evidence type="ECO:0000256" key="1">
    <source>
        <dbReference type="PROSITE-ProRule" id="PRU00285"/>
    </source>
</evidence>
<dbReference type="EMBL" id="FQZL01000005">
    <property type="protein sequence ID" value="SHI51763.1"/>
    <property type="molecule type" value="Genomic_DNA"/>
</dbReference>
<dbReference type="STRING" id="1121476.SAMN02745751_00458"/>
<gene>
    <name evidence="4" type="ORF">SAMN02745751_00458</name>
</gene>
<proteinExistence type="inferred from homology"/>
<name>A0A1M6BT66_9FIRM</name>
<dbReference type="PROSITE" id="PS01031">
    <property type="entry name" value="SHSP"/>
    <property type="match status" value="1"/>
</dbReference>
<dbReference type="AlphaFoldDB" id="A0A1M6BT66"/>
<feature type="domain" description="SHSP" evidence="3">
    <location>
        <begin position="38"/>
        <end position="148"/>
    </location>
</feature>
<dbReference type="CDD" id="cd06471">
    <property type="entry name" value="ACD_LpsHSP_like"/>
    <property type="match status" value="1"/>
</dbReference>
<comment type="similarity">
    <text evidence="1 2">Belongs to the small heat shock protein (HSP20) family.</text>
</comment>
<dbReference type="RefSeq" id="WP_073046508.1">
    <property type="nucleotide sequence ID" value="NZ_FQZL01000005.1"/>
</dbReference>
<dbReference type="OrthoDB" id="9811615at2"/>
<accession>A0A1M6BT66</accession>
<evidence type="ECO:0000313" key="5">
    <source>
        <dbReference type="Proteomes" id="UP000184052"/>
    </source>
</evidence>
<dbReference type="Gene3D" id="2.60.40.790">
    <property type="match status" value="1"/>
</dbReference>
<evidence type="ECO:0000259" key="3">
    <source>
        <dbReference type="PROSITE" id="PS01031"/>
    </source>
</evidence>